<accession>A0AAV9RFG9</accession>
<reference evidence="2 3" key="1">
    <citation type="submission" date="2021-06" db="EMBL/GenBank/DDBJ databases">
        <authorList>
            <person name="Palmer J.M."/>
        </authorList>
    </citation>
    <scope>NUCLEOTIDE SEQUENCE [LARGE SCALE GENOMIC DNA]</scope>
    <source>
        <strain evidence="2 3">MEX-2019</strain>
        <tissue evidence="2">Muscle</tissue>
    </source>
</reference>
<gene>
    <name evidence="2" type="ORF">CRENBAI_013265</name>
</gene>
<evidence type="ECO:0000313" key="2">
    <source>
        <dbReference type="EMBL" id="KAK5607725.1"/>
    </source>
</evidence>
<feature type="region of interest" description="Disordered" evidence="1">
    <location>
        <begin position="21"/>
        <end position="123"/>
    </location>
</feature>
<proteinExistence type="predicted"/>
<dbReference type="EMBL" id="JAHHUM010001985">
    <property type="protein sequence ID" value="KAK5607725.1"/>
    <property type="molecule type" value="Genomic_DNA"/>
</dbReference>
<evidence type="ECO:0000313" key="3">
    <source>
        <dbReference type="Proteomes" id="UP001311232"/>
    </source>
</evidence>
<name>A0AAV9RFG9_9TELE</name>
<comment type="caution">
    <text evidence="2">The sequence shown here is derived from an EMBL/GenBank/DDBJ whole genome shotgun (WGS) entry which is preliminary data.</text>
</comment>
<dbReference type="Proteomes" id="UP001311232">
    <property type="component" value="Unassembled WGS sequence"/>
</dbReference>
<feature type="compositionally biased region" description="Pro residues" evidence="1">
    <location>
        <begin position="33"/>
        <end position="65"/>
    </location>
</feature>
<keyword evidence="3" id="KW-1185">Reference proteome</keyword>
<protein>
    <submittedName>
        <fullName evidence="2">Uncharacterized protein</fullName>
    </submittedName>
</protein>
<organism evidence="2 3">
    <name type="scientific">Crenichthys baileyi</name>
    <name type="common">White River springfish</name>
    <dbReference type="NCBI Taxonomy" id="28760"/>
    <lineage>
        <taxon>Eukaryota</taxon>
        <taxon>Metazoa</taxon>
        <taxon>Chordata</taxon>
        <taxon>Craniata</taxon>
        <taxon>Vertebrata</taxon>
        <taxon>Euteleostomi</taxon>
        <taxon>Actinopterygii</taxon>
        <taxon>Neopterygii</taxon>
        <taxon>Teleostei</taxon>
        <taxon>Neoteleostei</taxon>
        <taxon>Acanthomorphata</taxon>
        <taxon>Ovalentaria</taxon>
        <taxon>Atherinomorphae</taxon>
        <taxon>Cyprinodontiformes</taxon>
        <taxon>Goodeidae</taxon>
        <taxon>Crenichthys</taxon>
    </lineage>
</organism>
<sequence>QRKKNSYLYCRLPLILGPVGGIRLSRDTQTSPPQTPPPAPPGGSPKGVPRPPREIPPACPGPFPGLLPGGKCLENTPRGRCPGGIRYRPPATSTGPLDVGEQRLYSEPLPEGPAPPPISREVPRPPLEKAISAGIRVASPFSLWNCNRKTPDFLFFSLSLHQTDRTAPPFCGSPPILCQSPPPLFPSLGTRPEILKPSP</sequence>
<dbReference type="AlphaFoldDB" id="A0AAV9RFG9"/>
<feature type="non-terminal residue" evidence="2">
    <location>
        <position position="1"/>
    </location>
</feature>
<evidence type="ECO:0000256" key="1">
    <source>
        <dbReference type="SAM" id="MobiDB-lite"/>
    </source>
</evidence>